<protein>
    <submittedName>
        <fullName evidence="2">Uncharacterized protein</fullName>
    </submittedName>
</protein>
<sequence length="125" mass="14356">MSVLIESKPSLTVEAEESGKSRNNGLSFTPIFFRRRKTRPEKEKLVCSFPSSPVLLTPQCLSDRSRQRIVYTLIVRCEPIGTLREKKNGGRSPKCIDWVACWKCRNVKSRFIGGHAHLLIKNRRK</sequence>
<dbReference type="EMBL" id="BPLQ01003301">
    <property type="protein sequence ID" value="GIX99483.1"/>
    <property type="molecule type" value="Genomic_DNA"/>
</dbReference>
<dbReference type="AlphaFoldDB" id="A0AAV4PTJ2"/>
<keyword evidence="3" id="KW-1185">Reference proteome</keyword>
<name>A0AAV4PTJ2_9ARAC</name>
<gene>
    <name evidence="2" type="ORF">CDAR_104281</name>
</gene>
<proteinExistence type="predicted"/>
<evidence type="ECO:0000313" key="2">
    <source>
        <dbReference type="EMBL" id="GIX99483.1"/>
    </source>
</evidence>
<comment type="caution">
    <text evidence="2">The sequence shown here is derived from an EMBL/GenBank/DDBJ whole genome shotgun (WGS) entry which is preliminary data.</text>
</comment>
<accession>A0AAV4PTJ2</accession>
<evidence type="ECO:0000256" key="1">
    <source>
        <dbReference type="SAM" id="MobiDB-lite"/>
    </source>
</evidence>
<dbReference type="Proteomes" id="UP001054837">
    <property type="component" value="Unassembled WGS sequence"/>
</dbReference>
<reference evidence="2 3" key="1">
    <citation type="submission" date="2021-06" db="EMBL/GenBank/DDBJ databases">
        <title>Caerostris darwini draft genome.</title>
        <authorList>
            <person name="Kono N."/>
            <person name="Arakawa K."/>
        </authorList>
    </citation>
    <scope>NUCLEOTIDE SEQUENCE [LARGE SCALE GENOMIC DNA]</scope>
</reference>
<evidence type="ECO:0000313" key="3">
    <source>
        <dbReference type="Proteomes" id="UP001054837"/>
    </source>
</evidence>
<feature type="region of interest" description="Disordered" evidence="1">
    <location>
        <begin position="1"/>
        <end position="24"/>
    </location>
</feature>
<organism evidence="2 3">
    <name type="scientific">Caerostris darwini</name>
    <dbReference type="NCBI Taxonomy" id="1538125"/>
    <lineage>
        <taxon>Eukaryota</taxon>
        <taxon>Metazoa</taxon>
        <taxon>Ecdysozoa</taxon>
        <taxon>Arthropoda</taxon>
        <taxon>Chelicerata</taxon>
        <taxon>Arachnida</taxon>
        <taxon>Araneae</taxon>
        <taxon>Araneomorphae</taxon>
        <taxon>Entelegynae</taxon>
        <taxon>Araneoidea</taxon>
        <taxon>Araneidae</taxon>
        <taxon>Caerostris</taxon>
    </lineage>
</organism>